<keyword evidence="2" id="KW-1185">Reference proteome</keyword>
<reference evidence="1 2" key="1">
    <citation type="submission" date="2019-06" db="EMBL/GenBank/DDBJ databases">
        <title>Sequencing the genomes of 1000 actinobacteria strains.</title>
        <authorList>
            <person name="Klenk H.-P."/>
        </authorList>
    </citation>
    <scope>NUCLEOTIDE SEQUENCE [LARGE SCALE GENOMIC DNA]</scope>
    <source>
        <strain evidence="1 2">DSM 102131</strain>
    </source>
</reference>
<dbReference type="AlphaFoldDB" id="A0A561VK31"/>
<name>A0A561VK31_9ACTN</name>
<evidence type="ECO:0000313" key="1">
    <source>
        <dbReference type="EMBL" id="TWG11986.1"/>
    </source>
</evidence>
<evidence type="ECO:0000313" key="2">
    <source>
        <dbReference type="Proteomes" id="UP000319927"/>
    </source>
</evidence>
<gene>
    <name evidence="1" type="ORF">FHX75_14317</name>
</gene>
<dbReference type="EMBL" id="VIXA01000004">
    <property type="protein sequence ID" value="TWG11986.1"/>
    <property type="molecule type" value="Genomic_DNA"/>
</dbReference>
<proteinExistence type="predicted"/>
<protein>
    <submittedName>
        <fullName evidence="1">Uncharacterized protein</fullName>
    </submittedName>
</protein>
<comment type="caution">
    <text evidence="1">The sequence shown here is derived from an EMBL/GenBank/DDBJ whole genome shotgun (WGS) entry which is preliminary data.</text>
</comment>
<accession>A0A561VK31</accession>
<sequence length="98" mass="10405">MSVGDGPTDCIFLFTPLGQTSAESVSVFLTNGRALVPSGTPVPDLGEAAGWSESSSQLQVQLPHALMSIYVQLPAKVPQQQPVELAIRIFKLAEPRVS</sequence>
<organism evidence="1 2">
    <name type="scientific">Micromonospora palomenae</name>
    <dbReference type="NCBI Taxonomy" id="1461247"/>
    <lineage>
        <taxon>Bacteria</taxon>
        <taxon>Bacillati</taxon>
        <taxon>Actinomycetota</taxon>
        <taxon>Actinomycetes</taxon>
        <taxon>Micromonosporales</taxon>
        <taxon>Micromonosporaceae</taxon>
        <taxon>Micromonospora</taxon>
    </lineage>
</organism>
<dbReference type="Proteomes" id="UP000319927">
    <property type="component" value="Unassembled WGS sequence"/>
</dbReference>